<keyword evidence="8" id="KW-0443">Lipid metabolism</keyword>
<dbReference type="EMBL" id="CAJNNV010025170">
    <property type="protein sequence ID" value="CAE8612832.1"/>
    <property type="molecule type" value="Genomic_DNA"/>
</dbReference>
<comment type="similarity">
    <text evidence="2">Belongs to the diacylglycerol acyltransferase family.</text>
</comment>
<feature type="region of interest" description="Disordered" evidence="13">
    <location>
        <begin position="1"/>
        <end position="57"/>
    </location>
</feature>
<keyword evidence="5 14" id="KW-0812">Transmembrane</keyword>
<keyword evidence="10" id="KW-0012">Acyltransferase</keyword>
<dbReference type="NCBIfam" id="TIGR00756">
    <property type="entry name" value="PPR"/>
    <property type="match status" value="1"/>
</dbReference>
<protein>
    <recommendedName>
        <fullName evidence="15">GED domain-containing protein</fullName>
    </recommendedName>
</protein>
<dbReference type="InterPro" id="IPR011990">
    <property type="entry name" value="TPR-like_helical_dom_sf"/>
</dbReference>
<keyword evidence="4" id="KW-0808">Transferase</keyword>
<dbReference type="Pfam" id="PF02212">
    <property type="entry name" value="GED"/>
    <property type="match status" value="1"/>
</dbReference>
<dbReference type="GO" id="GO:0019432">
    <property type="term" value="P:triglyceride biosynthetic process"/>
    <property type="evidence" value="ECO:0007669"/>
    <property type="project" value="TreeGrafter"/>
</dbReference>
<dbReference type="Gene3D" id="1.20.120.1240">
    <property type="entry name" value="Dynamin, middle domain"/>
    <property type="match status" value="1"/>
</dbReference>
<dbReference type="InterPro" id="IPR007130">
    <property type="entry name" value="DAGAT"/>
</dbReference>
<feature type="region of interest" description="Disordered" evidence="13">
    <location>
        <begin position="395"/>
        <end position="477"/>
    </location>
</feature>
<dbReference type="Pfam" id="PF01031">
    <property type="entry name" value="Dynamin_M"/>
    <property type="match status" value="1"/>
</dbReference>
<dbReference type="Proteomes" id="UP000654075">
    <property type="component" value="Unassembled WGS sequence"/>
</dbReference>
<evidence type="ECO:0000256" key="12">
    <source>
        <dbReference type="SAM" id="Coils"/>
    </source>
</evidence>
<feature type="region of interest" description="Disordered" evidence="13">
    <location>
        <begin position="1307"/>
        <end position="1368"/>
    </location>
</feature>
<evidence type="ECO:0000256" key="8">
    <source>
        <dbReference type="ARBA" id="ARBA00023098"/>
    </source>
</evidence>
<feature type="coiled-coil region" evidence="12">
    <location>
        <begin position="315"/>
        <end position="377"/>
    </location>
</feature>
<feature type="repeat" description="PPR" evidence="11">
    <location>
        <begin position="618"/>
        <end position="652"/>
    </location>
</feature>
<dbReference type="PANTHER" id="PTHR12317:SF63">
    <property type="entry name" value="DIACYLGLYCEROL O-ACYLTRANSFERASE 2"/>
    <property type="match status" value="1"/>
</dbReference>
<keyword evidence="3" id="KW-0444">Lipid biosynthesis</keyword>
<dbReference type="PROSITE" id="PS51388">
    <property type="entry name" value="GED"/>
    <property type="match status" value="1"/>
</dbReference>
<dbReference type="InterPro" id="IPR003130">
    <property type="entry name" value="GED"/>
</dbReference>
<feature type="transmembrane region" description="Helical" evidence="14">
    <location>
        <begin position="722"/>
        <end position="744"/>
    </location>
</feature>
<evidence type="ECO:0000256" key="2">
    <source>
        <dbReference type="ARBA" id="ARBA00005420"/>
    </source>
</evidence>
<evidence type="ECO:0000256" key="13">
    <source>
        <dbReference type="SAM" id="MobiDB-lite"/>
    </source>
</evidence>
<evidence type="ECO:0000256" key="11">
    <source>
        <dbReference type="PROSITE-ProRule" id="PRU00708"/>
    </source>
</evidence>
<dbReference type="OrthoDB" id="5061070at2759"/>
<comment type="caution">
    <text evidence="16">The sequence shown here is derived from an EMBL/GenBank/DDBJ whole genome shotgun (WGS) entry which is preliminary data.</text>
</comment>
<sequence>MHVAHVTDASTVSQAVNPEAFEDDMVTSNTESAPPPALESALPGTTPGGDVESEMPDDEVVAVYSIEACEAREETEGVAGEAESAKCGGATLGGLRATDFQEDGLDLRPKLRLPDYNMEQSPCGQFDAVAAAANAEISRMQPLGEEEETREEEPEEELHWLKRERALLFGELGGLKAKFEITLQTLRSILRLQPSCSWADILEQCEALASVKRKDRLLGGSHQSDSQPSDDCCEEDGTAALLLQAEMDLEEREQQLEEQLSRLRDLSDVLTKQQNLLDMTDAKLADHTEQKELVDSQQKQLSELSIDHDHSFKEAEKLREVVQLQEERLHEKDGQVAALEAALAQKELALLRRDQEFDQSQSDCERQRADIEELLEAVALREEDVQWMRAQLEKHEAAERRRQSYRPTNGGTGTSGNVLGGRSSQSTSALQDDGSTSEPGSSASSARPSARGVGGVRYESSLPSTPARQPVTVPAASGDAPRRIALRPAQPLVTMDKQELFDQLRESTGLLPDVVTYNALLSACERGRQWQHALSLLQLMSAEGIAPDVFSFSTAMAACELGTRWDIALSLLAELRQRHIALTLVACSTAVSACGKGKRWRLALQLLAEAAETSLDADVAIYCAALTACGVAGQWQFSLHLLAEMSSRELEPDKLTFATAIPACEPAVWLVDGLQLKEELIDLPVEQRLKAMRALSRPLTAGCCASVVPISHLDDMLLALEFIFWMGCLFAPFVAAAASIYALWYKQLLIFWTCLIVMFTCVEKRTKDRWPRGPPTGNLERYLRYLSWRFIFEDPECYSERNYIFPVVPHGIFPASLFAMLLLVPRTPMRRIVAAQASITFGFPYWRQFSRWLGSCTVSQRDILQQLEFGLSVTTFMDGIHGMFAEPSPHTERVFVARKKGLVRIALRTGTPLVPCFCFGQSRLVHTGQDPFGLMMWLSRMVQVSLVLPVGRWFLPIPFRTPCTMVMGRPIPVERIPDGSDPDPARVDELHAELLTETAALFDRYKDVCGYGCMKIQLACDIVNESIEVVGLRAVWATEVSTKGEGKGKLKGKKAACPNVHLDTRIAEESVRFARAKSAWTSFSAAILHIEVCRNTAEWAILPDVSIGFFWTGFARLCLLSDFRLNLFAKFSGRFGDAVEGKVSNQPLEVPGPIGQLIGRARIDYIFRDVFARTVRQFDSFSGLSDDEIRVAMRNATGPRATLFVPEAAFELLVRRQISKLQAPSLQCAELVFDELQRVLLLSELPEFRRFPQLRDQVSGVVRDILRRCLDPTTQMIRDLISIELAYINTSHPDFLGSATAMRSAVSGSGSANGRNVRLASDTSTAEADAAAAQNAGAKDSEDAGRLLRSGSGDLPGNDHAGGSSSSTVGSGFLKQVLGLGFLRQPSGLQTGRLGLGGRTGSGEAVSAAQTPRASMSPGPAAFRTTRTASLLAGGGGFGSSSSSSALSNLGQQATGYVSGSLGGSGGPKLPHVSASINPAASPPGQRERIEVNIIKNLMDNYLTLVKKNIADSVPKAIMLFLVSGAGVAGSDPARVSSLKDAIQSECVTRLYKEELFDSLLAEAPDVQGRRGRCQERLRAVRRVIEVTEQVRDVLDTL</sequence>
<evidence type="ECO:0000256" key="9">
    <source>
        <dbReference type="ARBA" id="ARBA00023136"/>
    </source>
</evidence>
<dbReference type="PANTHER" id="PTHR12317">
    <property type="entry name" value="DIACYLGLYCEROL O-ACYLTRANSFERASE"/>
    <property type="match status" value="1"/>
</dbReference>
<proteinExistence type="inferred from homology"/>
<feature type="repeat" description="PPR" evidence="11">
    <location>
        <begin position="513"/>
        <end position="547"/>
    </location>
</feature>
<feature type="region of interest" description="Disordered" evidence="13">
    <location>
        <begin position="1460"/>
        <end position="1485"/>
    </location>
</feature>
<comment type="subcellular location">
    <subcellularLocation>
        <location evidence="1">Endoplasmic reticulum membrane</location>
        <topology evidence="1">Multi-pass membrane protein</topology>
    </subcellularLocation>
</comment>
<accession>A0A813FK47</accession>
<dbReference type="GO" id="GO:0005525">
    <property type="term" value="F:GTP binding"/>
    <property type="evidence" value="ECO:0007669"/>
    <property type="project" value="InterPro"/>
</dbReference>
<keyword evidence="7 14" id="KW-1133">Transmembrane helix</keyword>
<evidence type="ECO:0000256" key="14">
    <source>
        <dbReference type="SAM" id="Phobius"/>
    </source>
</evidence>
<feature type="region of interest" description="Disordered" evidence="13">
    <location>
        <begin position="1391"/>
        <end position="1421"/>
    </location>
</feature>
<dbReference type="Pfam" id="PF03982">
    <property type="entry name" value="DAGAT"/>
    <property type="match status" value="1"/>
</dbReference>
<dbReference type="PROSITE" id="PS51375">
    <property type="entry name" value="PPR"/>
    <property type="match status" value="2"/>
</dbReference>
<feature type="domain" description="GED" evidence="15">
    <location>
        <begin position="1492"/>
        <end position="1596"/>
    </location>
</feature>
<dbReference type="GO" id="GO:0005789">
    <property type="term" value="C:endoplasmic reticulum membrane"/>
    <property type="evidence" value="ECO:0007669"/>
    <property type="project" value="UniProtKB-SubCell"/>
</dbReference>
<evidence type="ECO:0000313" key="16">
    <source>
        <dbReference type="EMBL" id="CAE8612832.1"/>
    </source>
</evidence>
<keyword evidence="9 14" id="KW-0472">Membrane</keyword>
<dbReference type="Gene3D" id="1.25.40.10">
    <property type="entry name" value="Tetratricopeptide repeat domain"/>
    <property type="match status" value="2"/>
</dbReference>
<keyword evidence="17" id="KW-1185">Reference proteome</keyword>
<feature type="coiled-coil region" evidence="12">
    <location>
        <begin position="239"/>
        <end position="273"/>
    </location>
</feature>
<evidence type="ECO:0000256" key="6">
    <source>
        <dbReference type="ARBA" id="ARBA00022824"/>
    </source>
</evidence>
<name>A0A813FK47_POLGL</name>
<organism evidence="16 17">
    <name type="scientific">Polarella glacialis</name>
    <name type="common">Dinoflagellate</name>
    <dbReference type="NCBI Taxonomy" id="89957"/>
    <lineage>
        <taxon>Eukaryota</taxon>
        <taxon>Sar</taxon>
        <taxon>Alveolata</taxon>
        <taxon>Dinophyceae</taxon>
        <taxon>Suessiales</taxon>
        <taxon>Suessiaceae</taxon>
        <taxon>Polarella</taxon>
    </lineage>
</organism>
<dbReference type="Pfam" id="PF13041">
    <property type="entry name" value="PPR_2"/>
    <property type="match status" value="1"/>
</dbReference>
<feature type="compositionally biased region" description="Low complexity" evidence="13">
    <location>
        <begin position="1320"/>
        <end position="1338"/>
    </location>
</feature>
<gene>
    <name evidence="16" type="ORF">PGLA1383_LOCUS30620</name>
</gene>
<evidence type="ECO:0000256" key="4">
    <source>
        <dbReference type="ARBA" id="ARBA00022679"/>
    </source>
</evidence>
<reference evidence="16" key="1">
    <citation type="submission" date="2021-02" db="EMBL/GenBank/DDBJ databases">
        <authorList>
            <person name="Dougan E. K."/>
            <person name="Rhodes N."/>
            <person name="Thang M."/>
            <person name="Chan C."/>
        </authorList>
    </citation>
    <scope>NUCLEOTIDE SEQUENCE</scope>
</reference>
<dbReference type="GO" id="GO:0004144">
    <property type="term" value="F:diacylglycerol O-acyltransferase activity"/>
    <property type="evidence" value="ECO:0007669"/>
    <property type="project" value="TreeGrafter"/>
</dbReference>
<dbReference type="CDD" id="cd07987">
    <property type="entry name" value="LPLAT_MGAT-like"/>
    <property type="match status" value="1"/>
</dbReference>
<evidence type="ECO:0000256" key="1">
    <source>
        <dbReference type="ARBA" id="ARBA00004477"/>
    </source>
</evidence>
<dbReference type="InterPro" id="IPR020850">
    <property type="entry name" value="GED_dom"/>
</dbReference>
<feature type="compositionally biased region" description="Low complexity" evidence="13">
    <location>
        <begin position="434"/>
        <end position="451"/>
    </location>
</feature>
<evidence type="ECO:0000256" key="10">
    <source>
        <dbReference type="ARBA" id="ARBA00023315"/>
    </source>
</evidence>
<evidence type="ECO:0000259" key="15">
    <source>
        <dbReference type="PROSITE" id="PS51388"/>
    </source>
</evidence>
<feature type="transmembrane region" description="Helical" evidence="14">
    <location>
        <begin position="803"/>
        <end position="824"/>
    </location>
</feature>
<dbReference type="InterPro" id="IPR002885">
    <property type="entry name" value="PPR_rpt"/>
</dbReference>
<dbReference type="GO" id="GO:0003924">
    <property type="term" value="F:GTPase activity"/>
    <property type="evidence" value="ECO:0007669"/>
    <property type="project" value="InterPro"/>
</dbReference>
<keyword evidence="12" id="KW-0175">Coiled coil</keyword>
<dbReference type="SMART" id="SM00302">
    <property type="entry name" value="GED"/>
    <property type="match status" value="1"/>
</dbReference>
<evidence type="ECO:0000313" key="17">
    <source>
        <dbReference type="Proteomes" id="UP000654075"/>
    </source>
</evidence>
<keyword evidence="6" id="KW-0256">Endoplasmic reticulum</keyword>
<evidence type="ECO:0000256" key="5">
    <source>
        <dbReference type="ARBA" id="ARBA00022692"/>
    </source>
</evidence>
<evidence type="ECO:0000256" key="7">
    <source>
        <dbReference type="ARBA" id="ARBA00022989"/>
    </source>
</evidence>
<dbReference type="InterPro" id="IPR000375">
    <property type="entry name" value="Dynamin_stalk"/>
</dbReference>
<evidence type="ECO:0000256" key="3">
    <source>
        <dbReference type="ARBA" id="ARBA00022516"/>
    </source>
</evidence>